<evidence type="ECO:0000256" key="1">
    <source>
        <dbReference type="SAM" id="MobiDB-lite"/>
    </source>
</evidence>
<reference evidence="2" key="2">
    <citation type="submission" date="2023-05" db="EMBL/GenBank/DDBJ databases">
        <authorList>
            <person name="Schelkunov M.I."/>
        </authorList>
    </citation>
    <scope>NUCLEOTIDE SEQUENCE</scope>
    <source>
        <strain evidence="2">Hsosn_3</strain>
        <tissue evidence="2">Leaf</tissue>
    </source>
</reference>
<evidence type="ECO:0000313" key="2">
    <source>
        <dbReference type="EMBL" id="KAK1351772.1"/>
    </source>
</evidence>
<dbReference type="EMBL" id="JAUIZM010000027">
    <property type="protein sequence ID" value="KAK1351772.1"/>
    <property type="molecule type" value="Genomic_DNA"/>
</dbReference>
<feature type="region of interest" description="Disordered" evidence="1">
    <location>
        <begin position="1"/>
        <end position="40"/>
    </location>
</feature>
<evidence type="ECO:0008006" key="4">
    <source>
        <dbReference type="Google" id="ProtNLM"/>
    </source>
</evidence>
<dbReference type="Proteomes" id="UP001237642">
    <property type="component" value="Unassembled WGS sequence"/>
</dbReference>
<accession>A0AAD8GN06</accession>
<reference evidence="2" key="1">
    <citation type="submission" date="2023-02" db="EMBL/GenBank/DDBJ databases">
        <title>Genome of toxic invasive species Heracleum sosnowskyi carries increased number of genes despite the absence of recent whole-genome duplications.</title>
        <authorList>
            <person name="Schelkunov M."/>
            <person name="Shtratnikova V."/>
            <person name="Makarenko M."/>
            <person name="Klepikova A."/>
            <person name="Omelchenko D."/>
            <person name="Novikova G."/>
            <person name="Obukhova E."/>
            <person name="Bogdanov V."/>
            <person name="Penin A."/>
            <person name="Logacheva M."/>
        </authorList>
    </citation>
    <scope>NUCLEOTIDE SEQUENCE</scope>
    <source>
        <strain evidence="2">Hsosn_3</strain>
        <tissue evidence="2">Leaf</tissue>
    </source>
</reference>
<keyword evidence="3" id="KW-1185">Reference proteome</keyword>
<sequence>MAHTATTKFETKLASPHYGRGQSRHINNYNRGSRGKFRGRGRVNGNRLTCQLCGKIGHSAAICWSRFDQNFMGNAPDQNSQAKNHAPNAFLASPETLEDPSWYADSGARHPVTNNLECMHQKQDYNESRVISLSADVSRQESSSPESSSSVSSLNFPKEDEWHRKLGHPSNKVLFQVLKQCNTGNRLPMLHLQVLAAQVQPYQEIYNKTLMLYIQFMMRLFQSQFK</sequence>
<comment type="caution">
    <text evidence="2">The sequence shown here is derived from an EMBL/GenBank/DDBJ whole genome shotgun (WGS) entry which is preliminary data.</text>
</comment>
<protein>
    <recommendedName>
        <fullName evidence="4">GAG-pre-integrase domain-containing protein</fullName>
    </recommendedName>
</protein>
<gene>
    <name evidence="2" type="ORF">POM88_054055</name>
</gene>
<name>A0AAD8GN06_9APIA</name>
<evidence type="ECO:0000313" key="3">
    <source>
        <dbReference type="Proteomes" id="UP001237642"/>
    </source>
</evidence>
<proteinExistence type="predicted"/>
<organism evidence="2 3">
    <name type="scientific">Heracleum sosnowskyi</name>
    <dbReference type="NCBI Taxonomy" id="360622"/>
    <lineage>
        <taxon>Eukaryota</taxon>
        <taxon>Viridiplantae</taxon>
        <taxon>Streptophyta</taxon>
        <taxon>Embryophyta</taxon>
        <taxon>Tracheophyta</taxon>
        <taxon>Spermatophyta</taxon>
        <taxon>Magnoliopsida</taxon>
        <taxon>eudicotyledons</taxon>
        <taxon>Gunneridae</taxon>
        <taxon>Pentapetalae</taxon>
        <taxon>asterids</taxon>
        <taxon>campanulids</taxon>
        <taxon>Apiales</taxon>
        <taxon>Apiaceae</taxon>
        <taxon>Apioideae</taxon>
        <taxon>apioid superclade</taxon>
        <taxon>Tordylieae</taxon>
        <taxon>Tordyliinae</taxon>
        <taxon>Heracleum</taxon>
    </lineage>
</organism>
<dbReference type="AlphaFoldDB" id="A0AAD8GN06"/>